<sequence length="417" mass="47170">MSIAWRQADDVIKGERRYKLKSSNKVVETSDESELTASQKSVITMNQPKDAIIRIDVPSTSKSIPRTEQTEINILCFNITPYSELTQFLCCSFFVFICYLAYGYFLEYIFSNAELKPVSLYITLVQFLITMALSYFESLIRNPIKRKVPLRTYALLAALTLGTMSLSNLALSYLNYPTQLIFKSCKLIPVMIGSIVIMHKRYGFLDYVAAVIMCIGLTMFTLADSSTSPKFNFLGIIVISLALLCDAIIGNVQEKAMKQHNASNNEVVFYSYAIGCIYLGVITGFSGVLTEGFDYCLKNPVSMYSNIFFLSVSGYMGLQAVLTLVRICGATVAVTVTTFRKALSIIISFLIFNKPFVFQYVWSGMLVVLAIYLNHYSKKHPNYVPIAVLGCWHYIQSFYESEYRYLRIKSKMYADTV</sequence>
<reference evidence="11" key="1">
    <citation type="submission" date="2023-03" db="EMBL/GenBank/DDBJ databases">
        <title>Chromosome-level genomes of two armyworms, Mythimna separata and Mythimna loreyi, provide insights into the biosynthesis and reception of sex pheromones.</title>
        <authorList>
            <person name="Zhao H."/>
        </authorList>
    </citation>
    <scope>NUCLEOTIDE SEQUENCE</scope>
    <source>
        <strain evidence="11">BeijingLab</strain>
        <tissue evidence="11">Pupa</tissue>
    </source>
</reference>
<feature type="transmembrane region" description="Helical" evidence="10">
    <location>
        <begin position="180"/>
        <end position="197"/>
    </location>
</feature>
<evidence type="ECO:0000313" key="11">
    <source>
        <dbReference type="EMBL" id="KAJ8713325.1"/>
    </source>
</evidence>
<evidence type="ECO:0000256" key="8">
    <source>
        <dbReference type="ARBA" id="ARBA00041866"/>
    </source>
</evidence>
<dbReference type="GO" id="GO:0000139">
    <property type="term" value="C:Golgi membrane"/>
    <property type="evidence" value="ECO:0007669"/>
    <property type="project" value="UniProtKB-SubCell"/>
</dbReference>
<comment type="subcellular location">
    <subcellularLocation>
        <location evidence="1">Golgi apparatus membrane</location>
        <topology evidence="1">Multi-pass membrane protein</topology>
    </subcellularLocation>
</comment>
<dbReference type="Proteomes" id="UP001231518">
    <property type="component" value="Chromosome 4"/>
</dbReference>
<protein>
    <recommendedName>
        <fullName evidence="7">Adenosine 3'-phospho 5'-phosphosulfate transporter 2</fullName>
    </recommendedName>
    <alternativeName>
        <fullName evidence="8">PAPS transporter 2</fullName>
    </alternativeName>
    <alternativeName>
        <fullName evidence="9">Solute carrier family 35 member B3 homolog</fullName>
    </alternativeName>
</protein>
<feature type="transmembrane region" description="Helical" evidence="10">
    <location>
        <begin position="204"/>
        <end position="223"/>
    </location>
</feature>
<evidence type="ECO:0000256" key="7">
    <source>
        <dbReference type="ARBA" id="ARBA00039669"/>
    </source>
</evidence>
<evidence type="ECO:0000256" key="1">
    <source>
        <dbReference type="ARBA" id="ARBA00004653"/>
    </source>
</evidence>
<evidence type="ECO:0000256" key="9">
    <source>
        <dbReference type="ARBA" id="ARBA00042729"/>
    </source>
</evidence>
<feature type="transmembrane region" description="Helical" evidence="10">
    <location>
        <begin position="229"/>
        <end position="249"/>
    </location>
</feature>
<evidence type="ECO:0000256" key="5">
    <source>
        <dbReference type="ARBA" id="ARBA00022989"/>
    </source>
</evidence>
<dbReference type="AlphaFoldDB" id="A0AAD7YG43"/>
<name>A0AAD7YG43_MYTSE</name>
<dbReference type="InterPro" id="IPR013657">
    <property type="entry name" value="SCL35B1-4/HUT1"/>
</dbReference>
<keyword evidence="5 10" id="KW-1133">Transmembrane helix</keyword>
<dbReference type="Pfam" id="PF08449">
    <property type="entry name" value="UAA"/>
    <property type="match status" value="1"/>
</dbReference>
<gene>
    <name evidence="11" type="ORF">PYW07_013695</name>
</gene>
<feature type="transmembrane region" description="Helical" evidence="10">
    <location>
        <begin position="118"/>
        <end position="140"/>
    </location>
</feature>
<dbReference type="GO" id="GO:0005789">
    <property type="term" value="C:endoplasmic reticulum membrane"/>
    <property type="evidence" value="ECO:0007669"/>
    <property type="project" value="TreeGrafter"/>
</dbReference>
<feature type="transmembrane region" description="Helical" evidence="10">
    <location>
        <begin position="269"/>
        <end position="289"/>
    </location>
</feature>
<comment type="caution">
    <text evidence="11">The sequence shown here is derived from an EMBL/GenBank/DDBJ whole genome shotgun (WGS) entry which is preliminary data.</text>
</comment>
<feature type="transmembrane region" description="Helical" evidence="10">
    <location>
        <begin position="88"/>
        <end position="106"/>
    </location>
</feature>
<proteinExistence type="inferred from homology"/>
<organism evidence="11 12">
    <name type="scientific">Mythimna separata</name>
    <name type="common">Oriental armyworm</name>
    <name type="synonym">Pseudaletia separata</name>
    <dbReference type="NCBI Taxonomy" id="271217"/>
    <lineage>
        <taxon>Eukaryota</taxon>
        <taxon>Metazoa</taxon>
        <taxon>Ecdysozoa</taxon>
        <taxon>Arthropoda</taxon>
        <taxon>Hexapoda</taxon>
        <taxon>Insecta</taxon>
        <taxon>Pterygota</taxon>
        <taxon>Neoptera</taxon>
        <taxon>Endopterygota</taxon>
        <taxon>Lepidoptera</taxon>
        <taxon>Glossata</taxon>
        <taxon>Ditrysia</taxon>
        <taxon>Noctuoidea</taxon>
        <taxon>Noctuidae</taxon>
        <taxon>Noctuinae</taxon>
        <taxon>Hadenini</taxon>
        <taxon>Mythimna</taxon>
    </lineage>
</organism>
<keyword evidence="4 10" id="KW-0812">Transmembrane</keyword>
<evidence type="ECO:0000256" key="10">
    <source>
        <dbReference type="SAM" id="Phobius"/>
    </source>
</evidence>
<accession>A0AAD7YG43</accession>
<evidence type="ECO:0000256" key="6">
    <source>
        <dbReference type="ARBA" id="ARBA00023136"/>
    </source>
</evidence>
<keyword evidence="3" id="KW-0813">Transport</keyword>
<evidence type="ECO:0000256" key="3">
    <source>
        <dbReference type="ARBA" id="ARBA00022448"/>
    </source>
</evidence>
<feature type="transmembrane region" description="Helical" evidence="10">
    <location>
        <begin position="332"/>
        <end position="351"/>
    </location>
</feature>
<comment type="similarity">
    <text evidence="2">Belongs to the nucleotide-sugar transporter family. SLC35B subfamily.</text>
</comment>
<keyword evidence="12" id="KW-1185">Reference proteome</keyword>
<evidence type="ECO:0000256" key="4">
    <source>
        <dbReference type="ARBA" id="ARBA00022692"/>
    </source>
</evidence>
<evidence type="ECO:0000256" key="2">
    <source>
        <dbReference type="ARBA" id="ARBA00010694"/>
    </source>
</evidence>
<feature type="transmembrane region" description="Helical" evidence="10">
    <location>
        <begin position="152"/>
        <end position="174"/>
    </location>
</feature>
<dbReference type="PANTHER" id="PTHR10778:SF8">
    <property type="entry name" value="ADENOSINE 3'-PHOSPHO 5'-PHOSPHOSULFATE TRANSPORTER 2"/>
    <property type="match status" value="1"/>
</dbReference>
<keyword evidence="6 10" id="KW-0472">Membrane</keyword>
<dbReference type="GO" id="GO:0046964">
    <property type="term" value="F:3'-phosphoadenosine 5'-phosphosulfate transmembrane transporter activity"/>
    <property type="evidence" value="ECO:0007669"/>
    <property type="project" value="TreeGrafter"/>
</dbReference>
<feature type="transmembrane region" description="Helical" evidence="10">
    <location>
        <begin position="357"/>
        <end position="373"/>
    </location>
</feature>
<feature type="transmembrane region" description="Helical" evidence="10">
    <location>
        <begin position="301"/>
        <end position="325"/>
    </location>
</feature>
<dbReference type="EMBL" id="JARGEI010000020">
    <property type="protein sequence ID" value="KAJ8713325.1"/>
    <property type="molecule type" value="Genomic_DNA"/>
</dbReference>
<dbReference type="PANTHER" id="PTHR10778">
    <property type="entry name" value="SOLUTE CARRIER FAMILY 35 MEMBER B"/>
    <property type="match status" value="1"/>
</dbReference>
<evidence type="ECO:0000313" key="12">
    <source>
        <dbReference type="Proteomes" id="UP001231518"/>
    </source>
</evidence>